<proteinExistence type="predicted"/>
<dbReference type="InterPro" id="IPR052837">
    <property type="entry name" value="Mitoribosomal_bS21"/>
</dbReference>
<organism evidence="1 2">
    <name type="scientific">Starmerella bacillaris</name>
    <name type="common">Yeast</name>
    <name type="synonym">Candida zemplinina</name>
    <dbReference type="NCBI Taxonomy" id="1247836"/>
    <lineage>
        <taxon>Eukaryota</taxon>
        <taxon>Fungi</taxon>
        <taxon>Dikarya</taxon>
        <taxon>Ascomycota</taxon>
        <taxon>Saccharomycotina</taxon>
        <taxon>Dipodascomycetes</taxon>
        <taxon>Dipodascales</taxon>
        <taxon>Trichomonascaceae</taxon>
        <taxon>Starmerella</taxon>
    </lineage>
</organism>
<accession>A0AAV5REN4</accession>
<name>A0AAV5REN4_STABA</name>
<evidence type="ECO:0000313" key="1">
    <source>
        <dbReference type="EMBL" id="GMM49682.1"/>
    </source>
</evidence>
<dbReference type="EMBL" id="BTGC01000003">
    <property type="protein sequence ID" value="GMM49682.1"/>
    <property type="molecule type" value="Genomic_DNA"/>
</dbReference>
<comment type="caution">
    <text evidence="1">The sequence shown here is derived from an EMBL/GenBank/DDBJ whole genome shotgun (WGS) entry which is preliminary data.</text>
</comment>
<dbReference type="PANTHER" id="PTHR41237:SF1">
    <property type="entry name" value="SMALL RIBOSOMAL SUBUNIT PROTEIN BS21M"/>
    <property type="match status" value="1"/>
</dbReference>
<sequence length="130" mass="15504">MQRLQRFYSTSNSYLDIPLQLLRSMEKQKLGIKSRQKPTLYTQNMDPPRLGTYAGRSVNCSQDTDLPRVFNQLNQLNRINKVQQTKNLQRYHEKPGKAIWRIRMARKRREFKAGIRMLFHLAVQAEKRNL</sequence>
<gene>
    <name evidence="1" type="ORF">DASB73_006400</name>
</gene>
<dbReference type="AlphaFoldDB" id="A0AAV5REN4"/>
<keyword evidence="2" id="KW-1185">Reference proteome</keyword>
<evidence type="ECO:0008006" key="3">
    <source>
        <dbReference type="Google" id="ProtNLM"/>
    </source>
</evidence>
<protein>
    <recommendedName>
        <fullName evidence="3">Ribosomal protein S21</fullName>
    </recommendedName>
</protein>
<dbReference type="Proteomes" id="UP001362899">
    <property type="component" value="Unassembled WGS sequence"/>
</dbReference>
<reference evidence="1 2" key="1">
    <citation type="journal article" date="2023" name="Elife">
        <title>Identification of key yeast species and microbe-microbe interactions impacting larval growth of Drosophila in the wild.</title>
        <authorList>
            <person name="Mure A."/>
            <person name="Sugiura Y."/>
            <person name="Maeda R."/>
            <person name="Honda K."/>
            <person name="Sakurai N."/>
            <person name="Takahashi Y."/>
            <person name="Watada M."/>
            <person name="Katoh T."/>
            <person name="Gotoh A."/>
            <person name="Gotoh Y."/>
            <person name="Taniguchi I."/>
            <person name="Nakamura K."/>
            <person name="Hayashi T."/>
            <person name="Katayama T."/>
            <person name="Uemura T."/>
            <person name="Hattori Y."/>
        </authorList>
    </citation>
    <scope>NUCLEOTIDE SEQUENCE [LARGE SCALE GENOMIC DNA]</scope>
    <source>
        <strain evidence="1 2">SB-73</strain>
    </source>
</reference>
<evidence type="ECO:0000313" key="2">
    <source>
        <dbReference type="Proteomes" id="UP001362899"/>
    </source>
</evidence>
<dbReference type="PANTHER" id="PTHR41237">
    <property type="entry name" value="37S RIBOSOMAL PROTEIN MRP21, MITOCHONDRIAL"/>
    <property type="match status" value="1"/>
</dbReference>